<evidence type="ECO:0000313" key="1">
    <source>
        <dbReference type="EMBL" id="SVC24501.1"/>
    </source>
</evidence>
<feature type="non-terminal residue" evidence="1">
    <location>
        <position position="1"/>
    </location>
</feature>
<name>A0A382KPA2_9ZZZZ</name>
<gene>
    <name evidence="1" type="ORF">METZ01_LOCUS277355</name>
</gene>
<reference evidence="1" key="1">
    <citation type="submission" date="2018-05" db="EMBL/GenBank/DDBJ databases">
        <authorList>
            <person name="Lanie J.A."/>
            <person name="Ng W.-L."/>
            <person name="Kazmierczak K.M."/>
            <person name="Andrzejewski T.M."/>
            <person name="Davidsen T.M."/>
            <person name="Wayne K.J."/>
            <person name="Tettelin H."/>
            <person name="Glass J.I."/>
            <person name="Rusch D."/>
            <person name="Podicherti R."/>
            <person name="Tsui H.-C.T."/>
            <person name="Winkler M.E."/>
        </authorList>
    </citation>
    <scope>NUCLEOTIDE SEQUENCE</scope>
</reference>
<feature type="non-terminal residue" evidence="1">
    <location>
        <position position="48"/>
    </location>
</feature>
<sequence length="48" mass="5299">VLKKARSPTIELISPMNEQSPSYGWLKRIGGGKKVYLQKPSTSGVVIR</sequence>
<accession>A0A382KPA2</accession>
<protein>
    <submittedName>
        <fullName evidence="1">Uncharacterized protein</fullName>
    </submittedName>
</protein>
<proteinExistence type="predicted"/>
<dbReference type="AlphaFoldDB" id="A0A382KPA2"/>
<organism evidence="1">
    <name type="scientific">marine metagenome</name>
    <dbReference type="NCBI Taxonomy" id="408172"/>
    <lineage>
        <taxon>unclassified sequences</taxon>
        <taxon>metagenomes</taxon>
        <taxon>ecological metagenomes</taxon>
    </lineage>
</organism>
<dbReference type="EMBL" id="UINC01081023">
    <property type="protein sequence ID" value="SVC24501.1"/>
    <property type="molecule type" value="Genomic_DNA"/>
</dbReference>